<feature type="compositionally biased region" description="Basic and acidic residues" evidence="7">
    <location>
        <begin position="426"/>
        <end position="437"/>
    </location>
</feature>
<feature type="region of interest" description="Disordered" evidence="7">
    <location>
        <begin position="405"/>
        <end position="437"/>
    </location>
</feature>
<evidence type="ECO:0000256" key="6">
    <source>
        <dbReference type="ARBA" id="ARBA00023136"/>
    </source>
</evidence>
<evidence type="ECO:0000256" key="2">
    <source>
        <dbReference type="ARBA" id="ARBA00022448"/>
    </source>
</evidence>
<dbReference type="PANTHER" id="PTHR42865">
    <property type="entry name" value="PROTON/GLUTAMATE-ASPARTATE SYMPORTER"/>
    <property type="match status" value="1"/>
</dbReference>
<feature type="transmembrane region" description="Helical" evidence="8">
    <location>
        <begin position="149"/>
        <end position="166"/>
    </location>
</feature>
<gene>
    <name evidence="9" type="ORF">SAMN04489743_3246</name>
</gene>
<feature type="transmembrane region" description="Helical" evidence="8">
    <location>
        <begin position="7"/>
        <end position="26"/>
    </location>
</feature>
<dbReference type="SUPFAM" id="SSF118215">
    <property type="entry name" value="Proton glutamate symport protein"/>
    <property type="match status" value="1"/>
</dbReference>
<proteinExistence type="predicted"/>
<accession>A0A1H2AWT4</accession>
<dbReference type="PRINTS" id="PR00173">
    <property type="entry name" value="EDTRNSPORT"/>
</dbReference>
<dbReference type="PANTHER" id="PTHR42865:SF7">
    <property type="entry name" value="PROTON_GLUTAMATE-ASPARTATE SYMPORTER"/>
    <property type="match status" value="1"/>
</dbReference>
<dbReference type="Proteomes" id="UP000198751">
    <property type="component" value="Chromosome I"/>
</dbReference>
<protein>
    <submittedName>
        <fullName evidence="9">Na+/H+-dicarboxylate symporter</fullName>
    </submittedName>
</protein>
<keyword evidence="2" id="KW-0813">Transport</keyword>
<evidence type="ECO:0000256" key="4">
    <source>
        <dbReference type="ARBA" id="ARBA00022692"/>
    </source>
</evidence>
<evidence type="ECO:0000256" key="1">
    <source>
        <dbReference type="ARBA" id="ARBA00004651"/>
    </source>
</evidence>
<dbReference type="RefSeq" id="WP_091722173.1">
    <property type="nucleotide sequence ID" value="NZ_LT629779.1"/>
</dbReference>
<dbReference type="EMBL" id="LT629779">
    <property type="protein sequence ID" value="SDT50237.1"/>
    <property type="molecule type" value="Genomic_DNA"/>
</dbReference>
<dbReference type="AlphaFoldDB" id="A0A1H2AWT4"/>
<dbReference type="InterPro" id="IPR001991">
    <property type="entry name" value="Na-dicarboxylate_symporter"/>
</dbReference>
<evidence type="ECO:0000256" key="7">
    <source>
        <dbReference type="SAM" id="MobiDB-lite"/>
    </source>
</evidence>
<reference evidence="10" key="1">
    <citation type="submission" date="2016-10" db="EMBL/GenBank/DDBJ databases">
        <authorList>
            <person name="Varghese N."/>
            <person name="Submissions S."/>
        </authorList>
    </citation>
    <scope>NUCLEOTIDE SEQUENCE [LARGE SCALE GENOMIC DNA]</scope>
    <source>
        <strain evidence="10">IMMIB L-1606</strain>
    </source>
</reference>
<keyword evidence="6 8" id="KW-0472">Membrane</keyword>
<feature type="transmembrane region" description="Helical" evidence="8">
    <location>
        <begin position="221"/>
        <end position="249"/>
    </location>
</feature>
<feature type="transmembrane region" description="Helical" evidence="8">
    <location>
        <begin position="307"/>
        <end position="330"/>
    </location>
</feature>
<keyword evidence="4 8" id="KW-0812">Transmembrane</keyword>
<dbReference type="GO" id="GO:0015293">
    <property type="term" value="F:symporter activity"/>
    <property type="evidence" value="ECO:0007669"/>
    <property type="project" value="UniProtKB-KW"/>
</dbReference>
<dbReference type="Pfam" id="PF00375">
    <property type="entry name" value="SDF"/>
    <property type="match status" value="1"/>
</dbReference>
<dbReference type="Gene3D" id="1.10.3860.10">
    <property type="entry name" value="Sodium:dicarboxylate symporter"/>
    <property type="match status" value="1"/>
</dbReference>
<organism evidence="9 10">
    <name type="scientific">Pseudarthrobacter equi</name>
    <dbReference type="NCBI Taxonomy" id="728066"/>
    <lineage>
        <taxon>Bacteria</taxon>
        <taxon>Bacillati</taxon>
        <taxon>Actinomycetota</taxon>
        <taxon>Actinomycetes</taxon>
        <taxon>Micrococcales</taxon>
        <taxon>Micrococcaceae</taxon>
        <taxon>Pseudarthrobacter</taxon>
    </lineage>
</organism>
<evidence type="ECO:0000256" key="5">
    <source>
        <dbReference type="ARBA" id="ARBA00022989"/>
    </source>
</evidence>
<evidence type="ECO:0000313" key="9">
    <source>
        <dbReference type="EMBL" id="SDT50237.1"/>
    </source>
</evidence>
<evidence type="ECO:0000313" key="10">
    <source>
        <dbReference type="Proteomes" id="UP000198751"/>
    </source>
</evidence>
<name>A0A1H2AWT4_9MICC</name>
<feature type="transmembrane region" description="Helical" evidence="8">
    <location>
        <begin position="46"/>
        <end position="70"/>
    </location>
</feature>
<dbReference type="InterPro" id="IPR036458">
    <property type="entry name" value="Na:dicarbo_symporter_sf"/>
</dbReference>
<evidence type="ECO:0000256" key="3">
    <source>
        <dbReference type="ARBA" id="ARBA00022475"/>
    </source>
</evidence>
<comment type="subcellular location">
    <subcellularLocation>
        <location evidence="1">Cell membrane</location>
        <topology evidence="1">Multi-pass membrane protein</topology>
    </subcellularLocation>
</comment>
<dbReference type="OrthoDB" id="9766690at2"/>
<evidence type="ECO:0000256" key="8">
    <source>
        <dbReference type="SAM" id="Phobius"/>
    </source>
</evidence>
<feature type="transmembrane region" description="Helical" evidence="8">
    <location>
        <begin position="82"/>
        <end position="104"/>
    </location>
</feature>
<feature type="transmembrane region" description="Helical" evidence="8">
    <location>
        <begin position="187"/>
        <end position="209"/>
    </location>
</feature>
<keyword evidence="10" id="KW-1185">Reference proteome</keyword>
<dbReference type="GO" id="GO:0006835">
    <property type="term" value="P:dicarboxylic acid transport"/>
    <property type="evidence" value="ECO:0007669"/>
    <property type="project" value="TreeGrafter"/>
</dbReference>
<keyword evidence="3" id="KW-1003">Cell membrane</keyword>
<dbReference type="GO" id="GO:0005886">
    <property type="term" value="C:plasma membrane"/>
    <property type="evidence" value="ECO:0007669"/>
    <property type="project" value="UniProtKB-SubCell"/>
</dbReference>
<feature type="transmembrane region" description="Helical" evidence="8">
    <location>
        <begin position="350"/>
        <end position="373"/>
    </location>
</feature>
<sequence>MKNKSTMWILAALIFGIVGGLLFHWLLPADARGSVVTVLDTVTHMFLNLIKMIIAPLIFATLVSGIAGAAKSAGVGKLFGRSMIWFLSASVLVGAFGFISAHLLNVGAGLHLLPGGDAGIESKPLDYAEFITHIIPTSVFAALTANNPLQILVFGALFGIALLNLRKKGRSSIADAVDELMGVMLKVTGYVMLAAPVGVFAGIASAFTAKGLDAFATYASFIGGFYASLSVLWVLMIAVAVACLGRAAFRLVRIVREPMLIAFATSSSEAALPKLIEGLTKFGIEKRTTGFVLPLGYSFNVDGSMMYMTFASVFLINAYGIDMDLGQQIAMTGMLLLSSKGMAGVPRGSLVVVAAVVPAFGIPAAGIGVLLVIDQILDMGRTATNILGNAIATAVIGRSHDKASSLSPSVAGDTQAPAETDDELDADGRQRETLSMH</sequence>
<keyword evidence="5 8" id="KW-1133">Transmembrane helix</keyword>